<dbReference type="AlphaFoldDB" id="U9TH85"/>
<gene>
    <name evidence="1" type="ORF">GLOINDRAFT_99101</name>
</gene>
<dbReference type="HOGENOM" id="CLU_1791548_0_0_1"/>
<evidence type="ECO:0000313" key="1">
    <source>
        <dbReference type="EMBL" id="ESA06812.1"/>
    </source>
</evidence>
<proteinExistence type="predicted"/>
<sequence>IVDDVNSGSQQLLAKIFGFHTKQHFIIDVAKSLTAITSVLYYSSTPYRGPGSKSSENHIKAQMWAKIFSDAFLIRSEIIDVNWEYYHKILGNCGRGSAKSDFVAIFNHLIAYKTKNANFKLHTENRETDIASVLQLLAYLRLHVY</sequence>
<feature type="non-terminal residue" evidence="1">
    <location>
        <position position="1"/>
    </location>
</feature>
<name>U9TH85_RHIID</name>
<organism evidence="1">
    <name type="scientific">Rhizophagus irregularis (strain DAOM 181602 / DAOM 197198 / MUCL 43194)</name>
    <name type="common">Arbuscular mycorrhizal fungus</name>
    <name type="synonym">Glomus intraradices</name>
    <dbReference type="NCBI Taxonomy" id="747089"/>
    <lineage>
        <taxon>Eukaryota</taxon>
        <taxon>Fungi</taxon>
        <taxon>Fungi incertae sedis</taxon>
        <taxon>Mucoromycota</taxon>
        <taxon>Glomeromycotina</taxon>
        <taxon>Glomeromycetes</taxon>
        <taxon>Glomerales</taxon>
        <taxon>Glomeraceae</taxon>
        <taxon>Rhizophagus</taxon>
    </lineage>
</organism>
<dbReference type="VEuPathDB" id="FungiDB:RhiirFUN_006294"/>
<dbReference type="EMBL" id="KI291107">
    <property type="protein sequence ID" value="ESA06812.1"/>
    <property type="molecule type" value="Genomic_DNA"/>
</dbReference>
<protein>
    <submittedName>
        <fullName evidence="1">Uncharacterized protein</fullName>
    </submittedName>
</protein>
<reference evidence="1" key="1">
    <citation type="submission" date="2013-07" db="EMBL/GenBank/DDBJ databases">
        <title>The genome of an arbuscular mycorrhizal fungus provides insights into the evolution of the oldest plant symbiosis.</title>
        <authorList>
            <consortium name="DOE Joint Genome Institute"/>
            <person name="Tisserant E."/>
            <person name="Malbreil M."/>
            <person name="Kuo A."/>
            <person name="Kohler A."/>
            <person name="Symeonidi A."/>
            <person name="Balestrini R."/>
            <person name="Charron P."/>
            <person name="Duensing N."/>
            <person name="Frei-dit-Frey N."/>
            <person name="Gianinazzi-Pearson V."/>
            <person name="Gilbert B."/>
            <person name="Handa Y."/>
            <person name="Hijri M."/>
            <person name="Kaul R."/>
            <person name="Kawaguchi M."/>
            <person name="Krajinski F."/>
            <person name="Lammers P."/>
            <person name="Lapierre D."/>
            <person name="Masclaux F.G."/>
            <person name="Murat C."/>
            <person name="Morin E."/>
            <person name="Ndikumana S."/>
            <person name="Pagni M."/>
            <person name="Petitpierre D."/>
            <person name="Requena N."/>
            <person name="Rosikiewicz P."/>
            <person name="Riley R."/>
            <person name="Saito K."/>
            <person name="San Clemente H."/>
            <person name="Shapiro H."/>
            <person name="van Tuinen D."/>
            <person name="Becard G."/>
            <person name="Bonfante P."/>
            <person name="Paszkowski U."/>
            <person name="Shachar-Hill Y."/>
            <person name="Young J.P."/>
            <person name="Sanders I.R."/>
            <person name="Henrissat B."/>
            <person name="Rensing S.A."/>
            <person name="Grigoriev I.V."/>
            <person name="Corradi N."/>
            <person name="Roux C."/>
            <person name="Martin F."/>
        </authorList>
    </citation>
    <scope>NUCLEOTIDE SEQUENCE</scope>
    <source>
        <strain evidence="1">DAOM 197198</strain>
    </source>
</reference>
<accession>U9TH85</accession>